<feature type="transmembrane region" description="Helical" evidence="1">
    <location>
        <begin position="89"/>
        <end position="109"/>
    </location>
</feature>
<evidence type="ECO:0000256" key="1">
    <source>
        <dbReference type="SAM" id="Phobius"/>
    </source>
</evidence>
<dbReference type="AlphaFoldDB" id="A0A437NAV0"/>
<keyword evidence="3" id="KW-1185">Reference proteome</keyword>
<dbReference type="RefSeq" id="WP_127706341.1">
    <property type="nucleotide sequence ID" value="NZ_SACO01000002.1"/>
</dbReference>
<protein>
    <submittedName>
        <fullName evidence="2">Uncharacterized protein</fullName>
    </submittedName>
</protein>
<keyword evidence="1" id="KW-0812">Transmembrane</keyword>
<keyword evidence="1" id="KW-0472">Membrane</keyword>
<evidence type="ECO:0000313" key="2">
    <source>
        <dbReference type="EMBL" id="RVU07068.1"/>
    </source>
</evidence>
<reference evidence="2 3" key="1">
    <citation type="submission" date="2019-01" db="EMBL/GenBank/DDBJ databases">
        <authorList>
            <person name="Chen W.-M."/>
        </authorList>
    </citation>
    <scope>NUCLEOTIDE SEQUENCE [LARGE SCALE GENOMIC DNA]</scope>
    <source>
        <strain evidence="2 3">FSY-9</strain>
    </source>
</reference>
<dbReference type="Proteomes" id="UP000282837">
    <property type="component" value="Unassembled WGS sequence"/>
</dbReference>
<dbReference type="OrthoDB" id="8454221at2"/>
<comment type="caution">
    <text evidence="2">The sequence shown here is derived from an EMBL/GenBank/DDBJ whole genome shotgun (WGS) entry which is preliminary data.</text>
</comment>
<evidence type="ECO:0000313" key="3">
    <source>
        <dbReference type="Proteomes" id="UP000282837"/>
    </source>
</evidence>
<feature type="transmembrane region" description="Helical" evidence="1">
    <location>
        <begin position="115"/>
        <end position="133"/>
    </location>
</feature>
<organism evidence="2 3">
    <name type="scientific">Novosphingobium umbonatum</name>
    <dbReference type="NCBI Taxonomy" id="1908524"/>
    <lineage>
        <taxon>Bacteria</taxon>
        <taxon>Pseudomonadati</taxon>
        <taxon>Pseudomonadota</taxon>
        <taxon>Alphaproteobacteria</taxon>
        <taxon>Sphingomonadales</taxon>
        <taxon>Sphingomonadaceae</taxon>
        <taxon>Novosphingobium</taxon>
    </lineage>
</organism>
<name>A0A437NAV0_9SPHN</name>
<accession>A0A437NAV0</accession>
<feature type="transmembrane region" description="Helical" evidence="1">
    <location>
        <begin position="49"/>
        <end position="77"/>
    </location>
</feature>
<gene>
    <name evidence="2" type="ORF">EOE18_03705</name>
</gene>
<sequence length="144" mass="15022">MMADMIKAFAKSVLCGAVIGCAPFLMVTFVSAIAVALDGGHGDGNLRGMLWFAFLPLMISFPIVLATSLIFGLPLTLFLRMRGLESGDAYRGAGIALGSVIPVAGAVILHAPGVYVLSIFGAIAGAATGHIWWEAIKNVDDHPH</sequence>
<dbReference type="EMBL" id="SACO01000002">
    <property type="protein sequence ID" value="RVU07068.1"/>
    <property type="molecule type" value="Genomic_DNA"/>
</dbReference>
<proteinExistence type="predicted"/>
<keyword evidence="1" id="KW-1133">Transmembrane helix</keyword>
<feature type="transmembrane region" description="Helical" evidence="1">
    <location>
        <begin position="12"/>
        <end position="37"/>
    </location>
</feature>